<accession>A0AAW8B5K1</accession>
<name>A0AAW8B5K1_9GAMM</name>
<keyword evidence="8" id="KW-0249">Electron transport</keyword>
<keyword evidence="7" id="KW-0479">Metal-binding</keyword>
<dbReference type="Pfam" id="PF01292">
    <property type="entry name" value="Ni_hydr_CYTB"/>
    <property type="match status" value="1"/>
</dbReference>
<evidence type="ECO:0000259" key="14">
    <source>
        <dbReference type="Pfam" id="PF01292"/>
    </source>
</evidence>
<evidence type="ECO:0000256" key="6">
    <source>
        <dbReference type="ARBA" id="ARBA00022692"/>
    </source>
</evidence>
<feature type="domain" description="Cytochrome b561 bacterial/Ni-hydrogenase" evidence="14">
    <location>
        <begin position="6"/>
        <end position="179"/>
    </location>
</feature>
<protein>
    <submittedName>
        <fullName evidence="15">Cytochrome b/b6 domain-containing protein</fullName>
    </submittedName>
</protein>
<dbReference type="GO" id="GO:0022904">
    <property type="term" value="P:respiratory electron transport chain"/>
    <property type="evidence" value="ECO:0007669"/>
    <property type="project" value="InterPro"/>
</dbReference>
<evidence type="ECO:0000256" key="4">
    <source>
        <dbReference type="ARBA" id="ARBA00022475"/>
    </source>
</evidence>
<evidence type="ECO:0000256" key="2">
    <source>
        <dbReference type="ARBA" id="ARBA00004651"/>
    </source>
</evidence>
<comment type="cofactor">
    <cofactor evidence="1">
        <name>heme b</name>
        <dbReference type="ChEBI" id="CHEBI:60344"/>
    </cofactor>
</comment>
<dbReference type="PANTHER" id="PTHR30529:SF1">
    <property type="entry name" value="CYTOCHROME B561 HOMOLOG 2"/>
    <property type="match status" value="1"/>
</dbReference>
<evidence type="ECO:0000256" key="12">
    <source>
        <dbReference type="ARBA" id="ARBA00037975"/>
    </source>
</evidence>
<dbReference type="InterPro" id="IPR011577">
    <property type="entry name" value="Cyt_b561_bac/Ni-Hgenase"/>
</dbReference>
<evidence type="ECO:0000256" key="3">
    <source>
        <dbReference type="ARBA" id="ARBA00022448"/>
    </source>
</evidence>
<comment type="caution">
    <text evidence="15">The sequence shown here is derived from an EMBL/GenBank/DDBJ whole genome shotgun (WGS) entry which is preliminary data.</text>
</comment>
<keyword evidence="5" id="KW-0349">Heme</keyword>
<keyword evidence="11 13" id="KW-0472">Membrane</keyword>
<organism evidence="15 16">
    <name type="scientific">Porticoccus litoralis</name>
    <dbReference type="NCBI Taxonomy" id="434086"/>
    <lineage>
        <taxon>Bacteria</taxon>
        <taxon>Pseudomonadati</taxon>
        <taxon>Pseudomonadota</taxon>
        <taxon>Gammaproteobacteria</taxon>
        <taxon>Cellvibrionales</taxon>
        <taxon>Porticoccaceae</taxon>
        <taxon>Porticoccus</taxon>
    </lineage>
</organism>
<evidence type="ECO:0000256" key="13">
    <source>
        <dbReference type="SAM" id="Phobius"/>
    </source>
</evidence>
<gene>
    <name evidence="15" type="ORF">Q8A57_07825</name>
</gene>
<dbReference type="Proteomes" id="UP001178354">
    <property type="component" value="Unassembled WGS sequence"/>
</dbReference>
<keyword evidence="9 13" id="KW-1133">Transmembrane helix</keyword>
<feature type="transmembrane region" description="Helical" evidence="13">
    <location>
        <begin position="12"/>
        <end position="30"/>
    </location>
</feature>
<dbReference type="EMBL" id="JAUUUU010000003">
    <property type="protein sequence ID" value="MDP1520871.1"/>
    <property type="molecule type" value="Genomic_DNA"/>
</dbReference>
<keyword evidence="10" id="KW-0408">Iron</keyword>
<keyword evidence="6 13" id="KW-0812">Transmembrane</keyword>
<evidence type="ECO:0000256" key="8">
    <source>
        <dbReference type="ARBA" id="ARBA00022982"/>
    </source>
</evidence>
<dbReference type="InterPro" id="IPR052168">
    <property type="entry name" value="Cytochrome_b561_oxidase"/>
</dbReference>
<evidence type="ECO:0000256" key="7">
    <source>
        <dbReference type="ARBA" id="ARBA00022723"/>
    </source>
</evidence>
<evidence type="ECO:0000313" key="16">
    <source>
        <dbReference type="Proteomes" id="UP001178354"/>
    </source>
</evidence>
<evidence type="ECO:0000256" key="9">
    <source>
        <dbReference type="ARBA" id="ARBA00022989"/>
    </source>
</evidence>
<evidence type="ECO:0000256" key="5">
    <source>
        <dbReference type="ARBA" id="ARBA00022617"/>
    </source>
</evidence>
<dbReference type="InterPro" id="IPR016174">
    <property type="entry name" value="Di-haem_cyt_TM"/>
</dbReference>
<reference evidence="15" key="2">
    <citation type="submission" date="2023-08" db="EMBL/GenBank/DDBJ databases">
        <authorList>
            <person name="Luo J."/>
        </authorList>
    </citation>
    <scope>NUCLEOTIDE SEQUENCE</scope>
    <source>
        <strain evidence="15">DSM 25064</strain>
    </source>
</reference>
<dbReference type="GO" id="GO:0005886">
    <property type="term" value="C:plasma membrane"/>
    <property type="evidence" value="ECO:0007669"/>
    <property type="project" value="UniProtKB-SubCell"/>
</dbReference>
<dbReference type="PANTHER" id="PTHR30529">
    <property type="entry name" value="CYTOCHROME B561"/>
    <property type="match status" value="1"/>
</dbReference>
<dbReference type="RefSeq" id="WP_305170453.1">
    <property type="nucleotide sequence ID" value="NZ_JAUUUU010000003.1"/>
</dbReference>
<sequence length="180" mass="20981">MQRQGFNRTAVTLHWLLAVSIFFLFISSWWMMGLPLPSRELQFRAFPFQLHKNIGITLVIVVFMLLYVRLRHRPAPPDSTDMTPWMNVTAIAAHVAVYVLILAVCVTGYLSSAHTRWDTVYWWTIEFPRIAAPSEELNEFWGEIHIWVAWALLGIIAVHVSGAIYHAFRNDGIVRRMMRW</sequence>
<dbReference type="Gene3D" id="1.20.950.20">
    <property type="entry name" value="Transmembrane di-heme cytochromes, Chain C"/>
    <property type="match status" value="1"/>
</dbReference>
<comment type="subcellular location">
    <subcellularLocation>
        <location evidence="2">Cell membrane</location>
        <topology evidence="2">Multi-pass membrane protein</topology>
    </subcellularLocation>
</comment>
<keyword evidence="4" id="KW-1003">Cell membrane</keyword>
<feature type="transmembrane region" description="Helical" evidence="13">
    <location>
        <begin position="50"/>
        <end position="68"/>
    </location>
</feature>
<feature type="transmembrane region" description="Helical" evidence="13">
    <location>
        <begin position="144"/>
        <end position="168"/>
    </location>
</feature>
<dbReference type="GO" id="GO:0046872">
    <property type="term" value="F:metal ion binding"/>
    <property type="evidence" value="ECO:0007669"/>
    <property type="project" value="UniProtKB-KW"/>
</dbReference>
<dbReference type="GO" id="GO:0020037">
    <property type="term" value="F:heme binding"/>
    <property type="evidence" value="ECO:0007669"/>
    <property type="project" value="TreeGrafter"/>
</dbReference>
<comment type="similarity">
    <text evidence="12">Belongs to the cytochrome b561 family.</text>
</comment>
<evidence type="ECO:0000313" key="15">
    <source>
        <dbReference type="EMBL" id="MDP1520871.1"/>
    </source>
</evidence>
<keyword evidence="3" id="KW-0813">Transport</keyword>
<reference evidence="15" key="1">
    <citation type="journal article" date="2010" name="Int. J. Syst. Evol. Microbiol.">
        <title>Porticoccus litoralis gen. nov., sp. nov., a gammaproteobacterium isolated from the Yellow Sea.</title>
        <authorList>
            <person name="Oh H.M."/>
            <person name="Kim H."/>
            <person name="Kim K.M."/>
            <person name="Min G.S."/>
            <person name="Cho J.C."/>
        </authorList>
    </citation>
    <scope>NUCLEOTIDE SEQUENCE</scope>
    <source>
        <strain evidence="15">DSM 25064</strain>
    </source>
</reference>
<evidence type="ECO:0000256" key="10">
    <source>
        <dbReference type="ARBA" id="ARBA00023004"/>
    </source>
</evidence>
<feature type="transmembrane region" description="Helical" evidence="13">
    <location>
        <begin position="88"/>
        <end position="110"/>
    </location>
</feature>
<evidence type="ECO:0000256" key="1">
    <source>
        <dbReference type="ARBA" id="ARBA00001970"/>
    </source>
</evidence>
<evidence type="ECO:0000256" key="11">
    <source>
        <dbReference type="ARBA" id="ARBA00023136"/>
    </source>
</evidence>
<dbReference type="AlphaFoldDB" id="A0AAW8B5K1"/>
<keyword evidence="16" id="KW-1185">Reference proteome</keyword>
<dbReference type="GO" id="GO:0009055">
    <property type="term" value="F:electron transfer activity"/>
    <property type="evidence" value="ECO:0007669"/>
    <property type="project" value="InterPro"/>
</dbReference>
<proteinExistence type="inferred from homology"/>
<dbReference type="SUPFAM" id="SSF81342">
    <property type="entry name" value="Transmembrane di-heme cytochromes"/>
    <property type="match status" value="1"/>
</dbReference>